<feature type="non-terminal residue" evidence="14">
    <location>
        <position position="454"/>
    </location>
</feature>
<protein>
    <recommendedName>
        <fullName evidence="3">RING-type E3 ubiquitin transferase</fullName>
        <ecNumber evidence="3">2.3.2.27</ecNumber>
    </recommendedName>
</protein>
<dbReference type="EC" id="2.3.2.27" evidence="3"/>
<dbReference type="PROSITE" id="PS00518">
    <property type="entry name" value="ZF_RING_1"/>
    <property type="match status" value="1"/>
</dbReference>
<evidence type="ECO:0000256" key="8">
    <source>
        <dbReference type="ARBA" id="ARBA00022786"/>
    </source>
</evidence>
<keyword evidence="7 11" id="KW-0863">Zinc-finger</keyword>
<dbReference type="PANTHER" id="PTHR23328">
    <property type="entry name" value="RING-TYPE DOMAIN-CONTAINING PROTEIN"/>
    <property type="match status" value="1"/>
</dbReference>
<dbReference type="GO" id="GO:0035861">
    <property type="term" value="C:site of double-strand break"/>
    <property type="evidence" value="ECO:0007669"/>
    <property type="project" value="TreeGrafter"/>
</dbReference>
<dbReference type="InterPro" id="IPR001841">
    <property type="entry name" value="Znf_RING"/>
</dbReference>
<dbReference type="InterPro" id="IPR017907">
    <property type="entry name" value="Znf_RING_CS"/>
</dbReference>
<keyword evidence="5" id="KW-0479">Metal-binding</keyword>
<evidence type="ECO:0000259" key="13">
    <source>
        <dbReference type="PROSITE" id="PS50089"/>
    </source>
</evidence>
<dbReference type="GO" id="GO:0005634">
    <property type="term" value="C:nucleus"/>
    <property type="evidence" value="ECO:0007669"/>
    <property type="project" value="UniProtKB-SubCell"/>
</dbReference>
<proteinExistence type="predicted"/>
<gene>
    <name evidence="14" type="ORF">TBRA_LOCUS8911</name>
</gene>
<dbReference type="PROSITE" id="PS50089">
    <property type="entry name" value="ZF_RING_2"/>
    <property type="match status" value="1"/>
</dbReference>
<dbReference type="AlphaFoldDB" id="A0A6H5IG07"/>
<evidence type="ECO:0000256" key="4">
    <source>
        <dbReference type="ARBA" id="ARBA00022679"/>
    </source>
</evidence>
<evidence type="ECO:0000313" key="14">
    <source>
        <dbReference type="EMBL" id="CAB0037074.1"/>
    </source>
</evidence>
<evidence type="ECO:0000256" key="9">
    <source>
        <dbReference type="ARBA" id="ARBA00022833"/>
    </source>
</evidence>
<keyword evidence="15" id="KW-1185">Reference proteome</keyword>
<organism evidence="14 15">
    <name type="scientific">Trichogramma brassicae</name>
    <dbReference type="NCBI Taxonomy" id="86971"/>
    <lineage>
        <taxon>Eukaryota</taxon>
        <taxon>Metazoa</taxon>
        <taxon>Ecdysozoa</taxon>
        <taxon>Arthropoda</taxon>
        <taxon>Hexapoda</taxon>
        <taxon>Insecta</taxon>
        <taxon>Pterygota</taxon>
        <taxon>Neoptera</taxon>
        <taxon>Endopterygota</taxon>
        <taxon>Hymenoptera</taxon>
        <taxon>Apocrita</taxon>
        <taxon>Proctotrupomorpha</taxon>
        <taxon>Chalcidoidea</taxon>
        <taxon>Trichogrammatidae</taxon>
        <taxon>Trichogramma</taxon>
    </lineage>
</organism>
<evidence type="ECO:0000256" key="3">
    <source>
        <dbReference type="ARBA" id="ARBA00012483"/>
    </source>
</evidence>
<evidence type="ECO:0000256" key="11">
    <source>
        <dbReference type="PROSITE-ProRule" id="PRU00175"/>
    </source>
</evidence>
<keyword evidence="6" id="KW-0227">DNA damage</keyword>
<dbReference type="PANTHER" id="PTHR23328:SF0">
    <property type="entry name" value="RING-TYPE DOMAIN-CONTAINING PROTEIN"/>
    <property type="match status" value="1"/>
</dbReference>
<dbReference type="GO" id="GO:0006302">
    <property type="term" value="P:double-strand break repair"/>
    <property type="evidence" value="ECO:0007669"/>
    <property type="project" value="TreeGrafter"/>
</dbReference>
<dbReference type="CDD" id="cd22249">
    <property type="entry name" value="UDM1_RNF168_RNF169-like"/>
    <property type="match status" value="1"/>
</dbReference>
<dbReference type="InterPro" id="IPR013083">
    <property type="entry name" value="Znf_RING/FYVE/PHD"/>
</dbReference>
<comment type="subcellular location">
    <subcellularLocation>
        <location evidence="2">Nucleus</location>
    </subcellularLocation>
</comment>
<dbReference type="GO" id="GO:0008270">
    <property type="term" value="F:zinc ion binding"/>
    <property type="evidence" value="ECO:0007669"/>
    <property type="project" value="UniProtKB-KW"/>
</dbReference>
<comment type="catalytic activity">
    <reaction evidence="1">
        <text>S-ubiquitinyl-[E2 ubiquitin-conjugating enzyme]-L-cysteine + [acceptor protein]-L-lysine = [E2 ubiquitin-conjugating enzyme]-L-cysteine + N(6)-ubiquitinyl-[acceptor protein]-L-lysine.</text>
        <dbReference type="EC" id="2.3.2.27"/>
    </reaction>
</comment>
<evidence type="ECO:0000256" key="1">
    <source>
        <dbReference type="ARBA" id="ARBA00000900"/>
    </source>
</evidence>
<keyword evidence="8" id="KW-0833">Ubl conjugation pathway</keyword>
<name>A0A6H5IG07_9HYME</name>
<dbReference type="GO" id="GO:0031491">
    <property type="term" value="F:nucleosome binding"/>
    <property type="evidence" value="ECO:0007669"/>
    <property type="project" value="TreeGrafter"/>
</dbReference>
<accession>A0A6H5IG07</accession>
<dbReference type="OrthoDB" id="426657at2759"/>
<evidence type="ECO:0000256" key="12">
    <source>
        <dbReference type="SAM" id="MobiDB-lite"/>
    </source>
</evidence>
<keyword evidence="10" id="KW-0539">Nucleus</keyword>
<keyword evidence="9" id="KW-0862">Zinc</keyword>
<evidence type="ECO:0000256" key="7">
    <source>
        <dbReference type="ARBA" id="ARBA00022771"/>
    </source>
</evidence>
<dbReference type="InterPro" id="IPR018957">
    <property type="entry name" value="Znf_C3HC4_RING-type"/>
</dbReference>
<evidence type="ECO:0000256" key="5">
    <source>
        <dbReference type="ARBA" id="ARBA00022723"/>
    </source>
</evidence>
<dbReference type="GO" id="GO:0061630">
    <property type="term" value="F:ubiquitin protein ligase activity"/>
    <property type="evidence" value="ECO:0007669"/>
    <property type="project" value="UniProtKB-EC"/>
</dbReference>
<dbReference type="SUPFAM" id="SSF57850">
    <property type="entry name" value="RING/U-box"/>
    <property type="match status" value="1"/>
</dbReference>
<evidence type="ECO:0000313" key="15">
    <source>
        <dbReference type="Proteomes" id="UP000479190"/>
    </source>
</evidence>
<dbReference type="Pfam" id="PF00097">
    <property type="entry name" value="zf-C3HC4"/>
    <property type="match status" value="1"/>
</dbReference>
<reference evidence="14 15" key="1">
    <citation type="submission" date="2020-02" db="EMBL/GenBank/DDBJ databases">
        <authorList>
            <person name="Ferguson B K."/>
        </authorList>
    </citation>
    <scope>NUCLEOTIDE SEQUENCE [LARGE SCALE GENOMIC DNA]</scope>
</reference>
<evidence type="ECO:0000256" key="6">
    <source>
        <dbReference type="ARBA" id="ARBA00022763"/>
    </source>
</evidence>
<evidence type="ECO:0000256" key="10">
    <source>
        <dbReference type="ARBA" id="ARBA00023242"/>
    </source>
</evidence>
<feature type="region of interest" description="Disordered" evidence="12">
    <location>
        <begin position="1"/>
        <end position="24"/>
    </location>
</feature>
<evidence type="ECO:0000256" key="2">
    <source>
        <dbReference type="ARBA" id="ARBA00004123"/>
    </source>
</evidence>
<sequence length="454" mass="51196">MATCFKRSSSSDNRTNKSSSSSSASTAAAASTSSKIAALHQQQAAGDAEAAAVAAAAYAAANEAHLVVELVCPVCQGLLREPVSLPCGHNLCLACLRASVEHSSLNCPLCRQRLGSWFRSTTKSSDTNLVNHDLWRLIRATYPPAVVDAHDLVHHRNHRTQVVDHHHHHLHRVIPSVPDLKSKKISASGEIRKEYEVKLQQAKERMRQQDEIERLASEALMRQIYNEEEQKKLLQLAKDQLLARTLANEDMYARKRPERTAKTIAIANWQGERDVVRQPLRLKYSNRQHRRPAHHLRNVKNRSSRVIYIVIILAADRCNAQLWRSSSLSVISSRAGRSSSSQYRSTRVAAVHTTSPVCRSSLYTRRRVHERKKPRDEESLARSCVIEIVLMQPGDALSEGVDKLYYNAVAATEQRNIKPFASALLFRITRECFTLILYIILDDDKHCRTRAQCN</sequence>
<keyword evidence="4" id="KW-0808">Transferase</keyword>
<feature type="domain" description="RING-type" evidence="13">
    <location>
        <begin position="72"/>
        <end position="111"/>
    </location>
</feature>
<dbReference type="EMBL" id="CADCXV010000842">
    <property type="protein sequence ID" value="CAB0037074.1"/>
    <property type="molecule type" value="Genomic_DNA"/>
</dbReference>
<dbReference type="Gene3D" id="3.30.40.10">
    <property type="entry name" value="Zinc/RING finger domain, C3HC4 (zinc finger)"/>
    <property type="match status" value="1"/>
</dbReference>
<dbReference type="Proteomes" id="UP000479190">
    <property type="component" value="Unassembled WGS sequence"/>
</dbReference>
<dbReference type="SMART" id="SM00184">
    <property type="entry name" value="RING"/>
    <property type="match status" value="1"/>
</dbReference>
<dbReference type="InterPro" id="IPR051657">
    <property type="entry name" value="RNF168/RNF169_E3_ubiq-ligase"/>
</dbReference>